<proteinExistence type="predicted"/>
<accession>A0A1H8KN68</accession>
<keyword evidence="1" id="KW-1133">Transmembrane helix</keyword>
<gene>
    <name evidence="2" type="ORF">SAMN05216454_1375</name>
</gene>
<sequence length="103" mass="12080">MIIDAVVKADKFLRARDIPEIFNLGSTGANKRLAEFEYETNRIDSKIPHMAYIKAAGAVLVHYLAFWYFLKYREILLDETARKRLEPFNVKDFKDLIVDEKIK</sequence>
<evidence type="ECO:0000256" key="1">
    <source>
        <dbReference type="SAM" id="Phobius"/>
    </source>
</evidence>
<dbReference type="RefSeq" id="WP_091976201.1">
    <property type="nucleotide sequence ID" value="NZ_FODF01000037.1"/>
</dbReference>
<dbReference type="AlphaFoldDB" id="A0A1H8KN68"/>
<dbReference type="STRING" id="215200.SAMN05216454_1375"/>
<keyword evidence="1" id="KW-0472">Membrane</keyword>
<evidence type="ECO:0000313" key="2">
    <source>
        <dbReference type="EMBL" id="SEN94409.1"/>
    </source>
</evidence>
<reference evidence="2 3" key="1">
    <citation type="submission" date="2016-10" db="EMBL/GenBank/DDBJ databases">
        <authorList>
            <person name="de Groot N.N."/>
        </authorList>
    </citation>
    <scope>NUCLEOTIDE SEQUENCE [LARGE SCALE GENOMIC DNA]</scope>
    <source>
        <strain evidence="2 3">Calf135</strain>
    </source>
</reference>
<organism evidence="2 3">
    <name type="scientific">Peptostreptococcus russellii</name>
    <dbReference type="NCBI Taxonomy" id="215200"/>
    <lineage>
        <taxon>Bacteria</taxon>
        <taxon>Bacillati</taxon>
        <taxon>Bacillota</taxon>
        <taxon>Clostridia</taxon>
        <taxon>Peptostreptococcales</taxon>
        <taxon>Peptostreptococcaceae</taxon>
        <taxon>Peptostreptococcus</taxon>
    </lineage>
</organism>
<evidence type="ECO:0000313" key="3">
    <source>
        <dbReference type="Proteomes" id="UP000199512"/>
    </source>
</evidence>
<feature type="transmembrane region" description="Helical" evidence="1">
    <location>
        <begin position="51"/>
        <end position="70"/>
    </location>
</feature>
<name>A0A1H8KN68_9FIRM</name>
<dbReference type="EMBL" id="FODF01000037">
    <property type="protein sequence ID" value="SEN94409.1"/>
    <property type="molecule type" value="Genomic_DNA"/>
</dbReference>
<protein>
    <submittedName>
        <fullName evidence="2">Uncharacterized protein</fullName>
    </submittedName>
</protein>
<keyword evidence="1" id="KW-0812">Transmembrane</keyword>
<keyword evidence="3" id="KW-1185">Reference proteome</keyword>
<dbReference type="Proteomes" id="UP000199512">
    <property type="component" value="Unassembled WGS sequence"/>
</dbReference>